<feature type="transmembrane region" description="Helical" evidence="1">
    <location>
        <begin position="78"/>
        <end position="95"/>
    </location>
</feature>
<evidence type="ECO:0000313" key="4">
    <source>
        <dbReference type="Proteomes" id="UP001418796"/>
    </source>
</evidence>
<dbReference type="Proteomes" id="UP001418796">
    <property type="component" value="Unassembled WGS sequence"/>
</dbReference>
<feature type="transmembrane region" description="Helical" evidence="1">
    <location>
        <begin position="168"/>
        <end position="192"/>
    </location>
</feature>
<feature type="transmembrane region" description="Helical" evidence="1">
    <location>
        <begin position="224"/>
        <end position="243"/>
    </location>
</feature>
<dbReference type="EMBL" id="JBCITK010000001">
    <property type="protein sequence ID" value="MEN0643013.1"/>
    <property type="molecule type" value="Genomic_DNA"/>
</dbReference>
<organism evidence="3 4">
    <name type="scientific">Alkalicoccobacillus gibsonii</name>
    <dbReference type="NCBI Taxonomy" id="79881"/>
    <lineage>
        <taxon>Bacteria</taxon>
        <taxon>Bacillati</taxon>
        <taxon>Bacillota</taxon>
        <taxon>Bacilli</taxon>
        <taxon>Bacillales</taxon>
        <taxon>Bacillaceae</taxon>
        <taxon>Alkalicoccobacillus</taxon>
    </lineage>
</organism>
<evidence type="ECO:0000313" key="3">
    <source>
        <dbReference type="EMBL" id="MEN0643013.1"/>
    </source>
</evidence>
<dbReference type="RefSeq" id="WP_343130034.1">
    <property type="nucleotide sequence ID" value="NZ_JBCITK010000001.1"/>
</dbReference>
<evidence type="ECO:0000256" key="1">
    <source>
        <dbReference type="SAM" id="Phobius"/>
    </source>
</evidence>
<dbReference type="InterPro" id="IPR012963">
    <property type="entry name" value="HAAS_TM"/>
</dbReference>
<sequence length="255" mass="28667">MVHPSLSKESQTFLENLRLYLFSSGKHEEEINEIVAELEDHLIEAEHAGTPIERIVGHSPKEYMESLSKEMNVDVWGWMKYGVMILIGAFCMNLIPDVLRGNLSYSLYYILSNISIMLLFLVATALCFRYLATHTVSTLKQVILLGTLSMIPLLLFVTVLFTDRLIESPVFVMNTFGTVIVGFIAALALILLSIWAKTPVVLIIVAFLTLPDYLLRFTQLANDTQLIVSSIVTFGGIALYLLFVNQSEKKKEKDA</sequence>
<comment type="caution">
    <text evidence="3">The sequence shown here is derived from an EMBL/GenBank/DDBJ whole genome shotgun (WGS) entry which is preliminary data.</text>
</comment>
<feature type="transmembrane region" description="Helical" evidence="1">
    <location>
        <begin position="107"/>
        <end position="131"/>
    </location>
</feature>
<name>A0ABU9VGH5_9BACI</name>
<keyword evidence="1" id="KW-0472">Membrane</keyword>
<proteinExistence type="predicted"/>
<gene>
    <name evidence="3" type="ORF">MKY91_07630</name>
</gene>
<accession>A0ABU9VGH5</accession>
<dbReference type="Gene3D" id="1.10.1900.10">
    <property type="entry name" value="c-terminal domain of poly(a) binding protein"/>
    <property type="match status" value="1"/>
</dbReference>
<dbReference type="PANTHER" id="PTHR41307:SF1">
    <property type="entry name" value="MEMBRANE PROTEIN"/>
    <property type="match status" value="1"/>
</dbReference>
<feature type="domain" description="HAAS transmembrane region" evidence="2">
    <location>
        <begin position="94"/>
        <end position="205"/>
    </location>
</feature>
<dbReference type="PANTHER" id="PTHR41307">
    <property type="entry name" value="MEMBRANE PROTEIN-RELATED"/>
    <property type="match status" value="1"/>
</dbReference>
<keyword evidence="1" id="KW-1133">Transmembrane helix</keyword>
<dbReference type="Pfam" id="PF08006">
    <property type="entry name" value="HAAS_TM"/>
    <property type="match status" value="1"/>
</dbReference>
<keyword evidence="1" id="KW-0812">Transmembrane</keyword>
<evidence type="ECO:0000259" key="2">
    <source>
        <dbReference type="Pfam" id="PF08006"/>
    </source>
</evidence>
<feature type="transmembrane region" description="Helical" evidence="1">
    <location>
        <begin position="199"/>
        <end position="218"/>
    </location>
</feature>
<protein>
    <recommendedName>
        <fullName evidence="2">HAAS transmembrane region domain-containing protein</fullName>
    </recommendedName>
</protein>
<reference evidence="3 4" key="1">
    <citation type="submission" date="2024-03" db="EMBL/GenBank/DDBJ databases">
        <title>Bacilli Hybrid Assemblies.</title>
        <authorList>
            <person name="Kovac J."/>
        </authorList>
    </citation>
    <scope>NUCLEOTIDE SEQUENCE [LARGE SCALE GENOMIC DNA]</scope>
    <source>
        <strain evidence="3 4">FSL R7-0666</strain>
    </source>
</reference>
<dbReference type="SUPFAM" id="SSF158560">
    <property type="entry name" value="BH3980-like"/>
    <property type="match status" value="1"/>
</dbReference>
<feature type="transmembrane region" description="Helical" evidence="1">
    <location>
        <begin position="143"/>
        <end position="162"/>
    </location>
</feature>
<keyword evidence="4" id="KW-1185">Reference proteome</keyword>